<accession>D3PAH5</accession>
<dbReference type="InterPro" id="IPR003594">
    <property type="entry name" value="HATPase_dom"/>
</dbReference>
<reference evidence="10 11" key="1">
    <citation type="journal article" date="2010" name="DNA Res.">
        <title>Bacterial lifestyle in a deep-sea hydrothermal vent chimney revealed by the genome sequence of the thermophilic bacterium Deferribacter desulfuricans SSM1.</title>
        <authorList>
            <person name="Takaki Y."/>
            <person name="Shimamura S."/>
            <person name="Nakagawa S."/>
            <person name="Fukuhara Y."/>
            <person name="Horikawa H."/>
            <person name="Ankai A."/>
            <person name="Harada T."/>
            <person name="Hosoyama A."/>
            <person name="Oguchi A."/>
            <person name="Fukui S."/>
            <person name="Fujita N."/>
            <person name="Takami H."/>
            <person name="Takai K."/>
        </authorList>
    </citation>
    <scope>NUCLEOTIDE SEQUENCE [LARGE SCALE GENOMIC DNA]</scope>
    <source>
        <strain evidence="11">DSM 14783 / JCM 11476 / NBRC 101012 / SSM1</strain>
    </source>
</reference>
<name>D3PAH5_DEFDS</name>
<evidence type="ECO:0000259" key="9">
    <source>
        <dbReference type="PROSITE" id="PS50109"/>
    </source>
</evidence>
<dbReference type="SMART" id="SM00388">
    <property type="entry name" value="HisKA"/>
    <property type="match status" value="1"/>
</dbReference>
<evidence type="ECO:0000256" key="8">
    <source>
        <dbReference type="ARBA" id="ARBA00023012"/>
    </source>
</evidence>
<dbReference type="GO" id="GO:0000155">
    <property type="term" value="F:phosphorelay sensor kinase activity"/>
    <property type="evidence" value="ECO:0007669"/>
    <property type="project" value="InterPro"/>
</dbReference>
<dbReference type="Gene3D" id="1.10.287.130">
    <property type="match status" value="1"/>
</dbReference>
<dbReference type="KEGG" id="ddf:DEFDS_0086"/>
<keyword evidence="5" id="KW-0547">Nucleotide-binding</keyword>
<keyword evidence="3" id="KW-0597">Phosphoprotein</keyword>
<evidence type="ECO:0000256" key="2">
    <source>
        <dbReference type="ARBA" id="ARBA00012438"/>
    </source>
</evidence>
<feature type="domain" description="Histidine kinase" evidence="9">
    <location>
        <begin position="266"/>
        <end position="472"/>
    </location>
</feature>
<dbReference type="PANTHER" id="PTHR43065">
    <property type="entry name" value="SENSOR HISTIDINE KINASE"/>
    <property type="match status" value="1"/>
</dbReference>
<dbReference type="EC" id="2.7.13.3" evidence="2"/>
<dbReference type="InterPro" id="IPR036097">
    <property type="entry name" value="HisK_dim/P_sf"/>
</dbReference>
<keyword evidence="11" id="KW-1185">Reference proteome</keyword>
<dbReference type="Pfam" id="PF02518">
    <property type="entry name" value="HATPase_c"/>
    <property type="match status" value="1"/>
</dbReference>
<dbReference type="SMART" id="SM00387">
    <property type="entry name" value="HATPase_c"/>
    <property type="match status" value="1"/>
</dbReference>
<dbReference type="AlphaFoldDB" id="D3PAH5"/>
<dbReference type="InterPro" id="IPR003661">
    <property type="entry name" value="HisK_dim/P_dom"/>
</dbReference>
<dbReference type="PANTHER" id="PTHR43065:SF10">
    <property type="entry name" value="PEROXIDE STRESS-ACTIVATED HISTIDINE KINASE MAK3"/>
    <property type="match status" value="1"/>
</dbReference>
<dbReference type="eggNOG" id="COG4191">
    <property type="taxonomic scope" value="Bacteria"/>
</dbReference>
<dbReference type="OrthoDB" id="9760427at2"/>
<comment type="catalytic activity">
    <reaction evidence="1">
        <text>ATP + protein L-histidine = ADP + protein N-phospho-L-histidine.</text>
        <dbReference type="EC" id="2.7.13.3"/>
    </reaction>
</comment>
<evidence type="ECO:0000256" key="1">
    <source>
        <dbReference type="ARBA" id="ARBA00000085"/>
    </source>
</evidence>
<dbReference type="CDD" id="cd00082">
    <property type="entry name" value="HisKA"/>
    <property type="match status" value="1"/>
</dbReference>
<dbReference type="RefSeq" id="WP_013006846.1">
    <property type="nucleotide sequence ID" value="NC_013939.1"/>
</dbReference>
<sequence length="473" mass="54557">MYLIKLLEELFDITVTKIQIFSYDSLILSIIISEQADYFNEVEAENYKLELFYKSTKRLNDKQLEQIKLILLSCATTFTNITINDITYLLNNIINNDSIEQTLNNTIKKLTEEQDIYSAGLYYLNNKLMQLRGLIYYSNNKTTMDSINFKKEIVELNKRSEFSDIIFFEQIKEINSLNNHLFPFKNYGIGIYTKNGPIGLLVISTKDNNITHINNLLNIYSKILSITFTVKSLIQRYKFAVDDLEFFKNNLFYNNNLINLGKLTATIAHELKNPLVSIGGFTNRVLKLNKDEKLNGYLNIIKNEVNRMENLINDLLLYSKAIKLDISEVNVLSLVEEATTILYEKIREKDVDVQINIKRDETLKIDKNKILQVLLNLINNSLDALCNETNNTIKINLETNTNFKILEIIDNGCGIPKSDIAKLFTPFYTTKESGTGLGLPICKKIMEAHDGDIKIFSDNNQTKIQLFFKRGEL</sequence>
<dbReference type="CDD" id="cd00075">
    <property type="entry name" value="HATPase"/>
    <property type="match status" value="1"/>
</dbReference>
<dbReference type="SUPFAM" id="SSF55874">
    <property type="entry name" value="ATPase domain of HSP90 chaperone/DNA topoisomerase II/histidine kinase"/>
    <property type="match status" value="1"/>
</dbReference>
<keyword evidence="4" id="KW-0808">Transferase</keyword>
<dbReference type="Gene3D" id="3.30.565.10">
    <property type="entry name" value="Histidine kinase-like ATPase, C-terminal domain"/>
    <property type="match status" value="1"/>
</dbReference>
<evidence type="ECO:0000313" key="11">
    <source>
        <dbReference type="Proteomes" id="UP000001520"/>
    </source>
</evidence>
<dbReference type="GO" id="GO:0005524">
    <property type="term" value="F:ATP binding"/>
    <property type="evidence" value="ECO:0007669"/>
    <property type="project" value="UniProtKB-KW"/>
</dbReference>
<dbReference type="PROSITE" id="PS50109">
    <property type="entry name" value="HIS_KIN"/>
    <property type="match status" value="1"/>
</dbReference>
<keyword evidence="6" id="KW-0418">Kinase</keyword>
<dbReference type="SUPFAM" id="SSF47384">
    <property type="entry name" value="Homodimeric domain of signal transducing histidine kinase"/>
    <property type="match status" value="1"/>
</dbReference>
<gene>
    <name evidence="10" type="ordered locus">DEFDS_0086</name>
</gene>
<dbReference type="Proteomes" id="UP000001520">
    <property type="component" value="Chromosome"/>
</dbReference>
<dbReference type="HOGENOM" id="CLU_018526_0_0_0"/>
<keyword evidence="8" id="KW-0902">Two-component regulatory system</keyword>
<dbReference type="InterPro" id="IPR004358">
    <property type="entry name" value="Sig_transdc_His_kin-like_C"/>
</dbReference>
<evidence type="ECO:0000256" key="5">
    <source>
        <dbReference type="ARBA" id="ARBA00022741"/>
    </source>
</evidence>
<dbReference type="STRING" id="639282.DEFDS_0086"/>
<dbReference type="Pfam" id="PF00512">
    <property type="entry name" value="HisKA"/>
    <property type="match status" value="1"/>
</dbReference>
<dbReference type="InterPro" id="IPR036890">
    <property type="entry name" value="HATPase_C_sf"/>
</dbReference>
<evidence type="ECO:0000256" key="6">
    <source>
        <dbReference type="ARBA" id="ARBA00022777"/>
    </source>
</evidence>
<organism evidence="10 11">
    <name type="scientific">Deferribacter desulfuricans (strain DSM 14783 / JCM 11476 / NBRC 101012 / SSM1)</name>
    <dbReference type="NCBI Taxonomy" id="639282"/>
    <lineage>
        <taxon>Bacteria</taxon>
        <taxon>Pseudomonadati</taxon>
        <taxon>Deferribacterota</taxon>
        <taxon>Deferribacteres</taxon>
        <taxon>Deferribacterales</taxon>
        <taxon>Deferribacteraceae</taxon>
        <taxon>Deferribacter</taxon>
    </lineage>
</organism>
<dbReference type="EMBL" id="AP011529">
    <property type="protein sequence ID" value="BAI79598.1"/>
    <property type="molecule type" value="Genomic_DNA"/>
</dbReference>
<dbReference type="PRINTS" id="PR00344">
    <property type="entry name" value="BCTRLSENSOR"/>
</dbReference>
<dbReference type="InterPro" id="IPR005467">
    <property type="entry name" value="His_kinase_dom"/>
</dbReference>
<evidence type="ECO:0000256" key="4">
    <source>
        <dbReference type="ARBA" id="ARBA00022679"/>
    </source>
</evidence>
<evidence type="ECO:0000256" key="7">
    <source>
        <dbReference type="ARBA" id="ARBA00022840"/>
    </source>
</evidence>
<proteinExistence type="predicted"/>
<evidence type="ECO:0000313" key="10">
    <source>
        <dbReference type="EMBL" id="BAI79598.1"/>
    </source>
</evidence>
<evidence type="ECO:0000256" key="3">
    <source>
        <dbReference type="ARBA" id="ARBA00022553"/>
    </source>
</evidence>
<protein>
    <recommendedName>
        <fullName evidence="2">histidine kinase</fullName>
        <ecNumber evidence="2">2.7.13.3</ecNumber>
    </recommendedName>
</protein>
<keyword evidence="7" id="KW-0067">ATP-binding</keyword>